<dbReference type="EMBL" id="CAJPDR010000275">
    <property type="protein sequence ID" value="CAF9929928.1"/>
    <property type="molecule type" value="Genomic_DNA"/>
</dbReference>
<dbReference type="AlphaFoldDB" id="A0A8H3FSA5"/>
<organism evidence="1 2">
    <name type="scientific">Alectoria fallacina</name>
    <dbReference type="NCBI Taxonomy" id="1903189"/>
    <lineage>
        <taxon>Eukaryota</taxon>
        <taxon>Fungi</taxon>
        <taxon>Dikarya</taxon>
        <taxon>Ascomycota</taxon>
        <taxon>Pezizomycotina</taxon>
        <taxon>Lecanoromycetes</taxon>
        <taxon>OSLEUM clade</taxon>
        <taxon>Lecanoromycetidae</taxon>
        <taxon>Lecanorales</taxon>
        <taxon>Lecanorineae</taxon>
        <taxon>Parmeliaceae</taxon>
        <taxon>Alectoria</taxon>
    </lineage>
</organism>
<reference evidence="1" key="1">
    <citation type="submission" date="2021-03" db="EMBL/GenBank/DDBJ databases">
        <authorList>
            <person name="Tagirdzhanova G."/>
        </authorList>
    </citation>
    <scope>NUCLEOTIDE SEQUENCE</scope>
</reference>
<dbReference type="Proteomes" id="UP000664203">
    <property type="component" value="Unassembled WGS sequence"/>
</dbReference>
<proteinExistence type="predicted"/>
<keyword evidence="2" id="KW-1185">Reference proteome</keyword>
<comment type="caution">
    <text evidence="1">The sequence shown here is derived from an EMBL/GenBank/DDBJ whole genome shotgun (WGS) entry which is preliminary data.</text>
</comment>
<evidence type="ECO:0000313" key="1">
    <source>
        <dbReference type="EMBL" id="CAF9929928.1"/>
    </source>
</evidence>
<sequence>MAGDNVYVSVNDPDVYPSQIAFMNVQFIFDYESGDLFSCEEALDALVAIADFAVPEAVPEDPEILGAIQTLCILIVRY</sequence>
<gene>
    <name evidence="1" type="ORF">ALECFALPRED_004482</name>
</gene>
<name>A0A8H3FSA5_9LECA</name>
<accession>A0A8H3FSA5</accession>
<dbReference type="OrthoDB" id="10296885at2759"/>
<evidence type="ECO:0000313" key="2">
    <source>
        <dbReference type="Proteomes" id="UP000664203"/>
    </source>
</evidence>
<protein>
    <submittedName>
        <fullName evidence="1">Uncharacterized protein</fullName>
    </submittedName>
</protein>